<evidence type="ECO:0000313" key="1">
    <source>
        <dbReference type="EMBL" id="TQB73377.1"/>
    </source>
</evidence>
<sequence length="151" mass="17277">MSTSNDNTALARPGPAEGLEAGHLTCICCFKRLWHEAQRVWMNGIGDKIWPCQLPASGSRGRKCWWCAAGRHTCEPFPTKELRSLARALDDAIMRSRAEPSFRHDNEVMDRLEDLHYAFRKYHRAQRNAADDYEVIEEAEFSSSEFFLSVA</sequence>
<accession>A0A507QZF7</accession>
<reference evidence="1 2" key="1">
    <citation type="submission" date="2019-06" db="EMBL/GenBank/DDBJ databases">
        <title>Wine fermentation using esterase from Monascus purpureus.</title>
        <authorList>
            <person name="Geng C."/>
            <person name="Zhang Y."/>
        </authorList>
    </citation>
    <scope>NUCLEOTIDE SEQUENCE [LARGE SCALE GENOMIC DNA]</scope>
    <source>
        <strain evidence="1">HQ1</strain>
    </source>
</reference>
<evidence type="ECO:0000313" key="2">
    <source>
        <dbReference type="Proteomes" id="UP000319663"/>
    </source>
</evidence>
<proteinExistence type="predicted"/>
<name>A0A507QZF7_MONPU</name>
<gene>
    <name evidence="1" type="ORF">MPDQ_005872</name>
</gene>
<dbReference type="AlphaFoldDB" id="A0A507QZF7"/>
<dbReference type="EMBL" id="VIFY01000045">
    <property type="protein sequence ID" value="TQB73377.1"/>
    <property type="molecule type" value="Genomic_DNA"/>
</dbReference>
<dbReference type="Proteomes" id="UP000319663">
    <property type="component" value="Unassembled WGS sequence"/>
</dbReference>
<keyword evidence="2" id="KW-1185">Reference proteome</keyword>
<organism evidence="1 2">
    <name type="scientific">Monascus purpureus</name>
    <name type="common">Red mold</name>
    <name type="synonym">Monascus anka</name>
    <dbReference type="NCBI Taxonomy" id="5098"/>
    <lineage>
        <taxon>Eukaryota</taxon>
        <taxon>Fungi</taxon>
        <taxon>Dikarya</taxon>
        <taxon>Ascomycota</taxon>
        <taxon>Pezizomycotina</taxon>
        <taxon>Eurotiomycetes</taxon>
        <taxon>Eurotiomycetidae</taxon>
        <taxon>Eurotiales</taxon>
        <taxon>Aspergillaceae</taxon>
        <taxon>Monascus</taxon>
    </lineage>
</organism>
<comment type="caution">
    <text evidence="1">The sequence shown here is derived from an EMBL/GenBank/DDBJ whole genome shotgun (WGS) entry which is preliminary data.</text>
</comment>
<protein>
    <submittedName>
        <fullName evidence="1">Uncharacterized protein</fullName>
    </submittedName>
</protein>